<dbReference type="STRING" id="429701.A0A2G9G1C8"/>
<comment type="caution">
    <text evidence="12">The sequence shown here is derived from an EMBL/GenBank/DDBJ whole genome shotgun (WGS) entry which is preliminary data.</text>
</comment>
<evidence type="ECO:0000256" key="4">
    <source>
        <dbReference type="ARBA" id="ARBA00022499"/>
    </source>
</evidence>
<dbReference type="PANTHER" id="PTHR31169:SF23">
    <property type="entry name" value="OS03G0572250 PROTEIN"/>
    <property type="match status" value="1"/>
</dbReference>
<keyword evidence="7" id="KW-0805">Transcription regulation</keyword>
<evidence type="ECO:0000256" key="6">
    <source>
        <dbReference type="ARBA" id="ARBA00022843"/>
    </source>
</evidence>
<gene>
    <name evidence="12" type="ORF">CDL12_28400</name>
</gene>
<sequence length="477" mass="53551">MVTRRSNAPENLNITEEQHKKEAMENEDVHAHKVSEYELSREERIKENRERMQKLGILDLSLNFNALKPTPKRTYNRKPPQSDSPSLPSGPVRRSSRLQNSTPVSYCEVQVAKKDKSLDEGDSLIEEGSKPEIYTEEHEKLLGSTEMSWTLFVDGYGKDGKRIYDPVRGKTCHQCRQKTLGHRTHCSKCKIVQGQFCGDCLFMRYGENVLEANQNPNWICPVCRGICNCSLCRQAKGWPPTGSLYRKISSLGYKSVAHYLIQTRRGNPDSDKSAGTKAPISAKRSLPFSDIEVTVAEPVSECVNADPSSEFGTEFGDSKGEPLLEPAVATESKDQLENPVKPEPENNSCGYENEKESNLLVDNELDKTSIDLKTTAEPFNDHFLPKSSNQEIEKEKNNILDNKDAVAREASPKSTKKRVRFEPTPDSIGGRLKQRRNKNNTNEELVNAGYSTSNAEGASITADVHSIASRLKMRRRT</sequence>
<feature type="compositionally biased region" description="Polar residues" evidence="10">
    <location>
        <begin position="1"/>
        <end position="15"/>
    </location>
</feature>
<keyword evidence="6" id="KW-0832">Ubl conjugation</keyword>
<feature type="region of interest" description="Disordered" evidence="10">
    <location>
        <begin position="407"/>
        <end position="443"/>
    </location>
</feature>
<keyword evidence="13" id="KW-1185">Reference proteome</keyword>
<dbReference type="GO" id="GO:0005737">
    <property type="term" value="C:cytoplasm"/>
    <property type="evidence" value="ECO:0007669"/>
    <property type="project" value="UniProtKB-SubCell"/>
</dbReference>
<keyword evidence="9" id="KW-0539">Nucleus</keyword>
<evidence type="ECO:0000256" key="8">
    <source>
        <dbReference type="ARBA" id="ARBA00023163"/>
    </source>
</evidence>
<evidence type="ECO:0000256" key="2">
    <source>
        <dbReference type="ARBA" id="ARBA00004496"/>
    </source>
</evidence>
<accession>A0A2G9G1C8</accession>
<keyword evidence="4" id="KW-1017">Isopeptide bond</keyword>
<feature type="compositionally biased region" description="Basic and acidic residues" evidence="10">
    <location>
        <begin position="331"/>
        <end position="344"/>
    </location>
</feature>
<protein>
    <recommendedName>
        <fullName evidence="11">Zinc-finger domain-containing protein</fullName>
    </recommendedName>
</protein>
<evidence type="ECO:0000256" key="5">
    <source>
        <dbReference type="ARBA" id="ARBA00022553"/>
    </source>
</evidence>
<reference evidence="13" key="1">
    <citation type="journal article" date="2018" name="Gigascience">
        <title>Genome assembly of the Pink Ipe (Handroanthus impetiginosus, Bignoniaceae), a highly valued, ecologically keystone Neotropical timber forest tree.</title>
        <authorList>
            <person name="Silva-Junior O.B."/>
            <person name="Grattapaglia D."/>
            <person name="Novaes E."/>
            <person name="Collevatti R.G."/>
        </authorList>
    </citation>
    <scope>NUCLEOTIDE SEQUENCE [LARGE SCALE GENOMIC DNA]</scope>
    <source>
        <strain evidence="13">cv. UFG-1</strain>
    </source>
</reference>
<keyword evidence="5" id="KW-0597">Phosphoprotein</keyword>
<feature type="region of interest" description="Disordered" evidence="10">
    <location>
        <begin position="329"/>
        <end position="353"/>
    </location>
</feature>
<feature type="region of interest" description="Disordered" evidence="10">
    <location>
        <begin position="68"/>
        <end position="103"/>
    </location>
</feature>
<keyword evidence="8" id="KW-0804">Transcription</keyword>
<evidence type="ECO:0000256" key="3">
    <source>
        <dbReference type="ARBA" id="ARBA00022490"/>
    </source>
</evidence>
<comment type="subcellular location">
    <subcellularLocation>
        <location evidence="2">Cytoplasm</location>
    </subcellularLocation>
    <subcellularLocation>
        <location evidence="1">Nucleus</location>
    </subcellularLocation>
</comment>
<name>A0A2G9G1C8_9LAMI</name>
<dbReference type="InterPro" id="IPR018866">
    <property type="entry name" value="Znf-4CXXC_R1"/>
</dbReference>
<dbReference type="GO" id="GO:0006355">
    <property type="term" value="P:regulation of DNA-templated transcription"/>
    <property type="evidence" value="ECO:0007669"/>
    <property type="project" value="InterPro"/>
</dbReference>
<evidence type="ECO:0000259" key="11">
    <source>
        <dbReference type="Pfam" id="PF10497"/>
    </source>
</evidence>
<evidence type="ECO:0000256" key="9">
    <source>
        <dbReference type="ARBA" id="ARBA00023242"/>
    </source>
</evidence>
<evidence type="ECO:0000256" key="7">
    <source>
        <dbReference type="ARBA" id="ARBA00023015"/>
    </source>
</evidence>
<dbReference type="GO" id="GO:0005634">
    <property type="term" value="C:nucleus"/>
    <property type="evidence" value="ECO:0007669"/>
    <property type="project" value="UniProtKB-SubCell"/>
</dbReference>
<feature type="region of interest" description="Disordered" evidence="10">
    <location>
        <begin position="1"/>
        <end position="35"/>
    </location>
</feature>
<dbReference type="PANTHER" id="PTHR31169">
    <property type="entry name" value="OS05G0300700 PROTEIN"/>
    <property type="match status" value="1"/>
</dbReference>
<evidence type="ECO:0000313" key="13">
    <source>
        <dbReference type="Proteomes" id="UP000231279"/>
    </source>
</evidence>
<dbReference type="EMBL" id="NKXS01007805">
    <property type="protein sequence ID" value="PIM99110.1"/>
    <property type="molecule type" value="Genomic_DNA"/>
</dbReference>
<evidence type="ECO:0000256" key="1">
    <source>
        <dbReference type="ARBA" id="ARBA00004123"/>
    </source>
</evidence>
<dbReference type="AlphaFoldDB" id="A0A2G9G1C8"/>
<dbReference type="Proteomes" id="UP000231279">
    <property type="component" value="Unassembled WGS sequence"/>
</dbReference>
<evidence type="ECO:0000313" key="12">
    <source>
        <dbReference type="EMBL" id="PIM99110.1"/>
    </source>
</evidence>
<dbReference type="Pfam" id="PF10497">
    <property type="entry name" value="zf-4CXXC_R1"/>
    <property type="match status" value="1"/>
</dbReference>
<keyword evidence="3" id="KW-0963">Cytoplasm</keyword>
<dbReference type="OrthoDB" id="298344at2759"/>
<feature type="domain" description="Zinc-finger" evidence="11">
    <location>
        <begin position="164"/>
        <end position="260"/>
    </location>
</feature>
<organism evidence="12 13">
    <name type="scientific">Handroanthus impetiginosus</name>
    <dbReference type="NCBI Taxonomy" id="429701"/>
    <lineage>
        <taxon>Eukaryota</taxon>
        <taxon>Viridiplantae</taxon>
        <taxon>Streptophyta</taxon>
        <taxon>Embryophyta</taxon>
        <taxon>Tracheophyta</taxon>
        <taxon>Spermatophyta</taxon>
        <taxon>Magnoliopsida</taxon>
        <taxon>eudicotyledons</taxon>
        <taxon>Gunneridae</taxon>
        <taxon>Pentapetalae</taxon>
        <taxon>asterids</taxon>
        <taxon>lamiids</taxon>
        <taxon>Lamiales</taxon>
        <taxon>Bignoniaceae</taxon>
        <taxon>Crescentiina</taxon>
        <taxon>Tabebuia alliance</taxon>
        <taxon>Handroanthus</taxon>
    </lineage>
</organism>
<feature type="compositionally biased region" description="Basic and acidic residues" evidence="10">
    <location>
        <begin position="16"/>
        <end position="35"/>
    </location>
</feature>
<evidence type="ECO:0000256" key="10">
    <source>
        <dbReference type="SAM" id="MobiDB-lite"/>
    </source>
</evidence>
<proteinExistence type="predicted"/>
<dbReference type="InterPro" id="IPR040221">
    <property type="entry name" value="CDCA7/CDA7L"/>
</dbReference>